<evidence type="ECO:0000313" key="2">
    <source>
        <dbReference type="Proteomes" id="UP000781932"/>
    </source>
</evidence>
<sequence length="181" mass="20033">MSRPGRYHCQALDEALRGLSRPFPLSPAPVPACPLPFAAKLVARLAEIRHPHQKDDELRGILLSLKADEVARLERLGEDGSVDDFAEDDGVLGNADELLARERMGGAELIILPIDDEGMQRMMDEEADACRGQFWLRQLDGDYTPDVKSSDVSEPGQEIWAGSPFTHIDARSTRYSTGMMI</sequence>
<gene>
    <name evidence="1" type="ORF">CkaCkLH20_12628</name>
</gene>
<protein>
    <submittedName>
        <fullName evidence="1">Uncharacterized protein</fullName>
    </submittedName>
</protein>
<reference evidence="1" key="1">
    <citation type="submission" date="2020-03" db="EMBL/GenBank/DDBJ databases">
        <authorList>
            <person name="He L."/>
        </authorList>
    </citation>
    <scope>NUCLEOTIDE SEQUENCE</scope>
    <source>
        <strain evidence="1">CkLH20</strain>
    </source>
</reference>
<dbReference type="EMBL" id="JAATWM020000062">
    <property type="protein sequence ID" value="KAF9869921.1"/>
    <property type="molecule type" value="Genomic_DNA"/>
</dbReference>
<comment type="caution">
    <text evidence="1">The sequence shown here is derived from an EMBL/GenBank/DDBJ whole genome shotgun (WGS) entry which is preliminary data.</text>
</comment>
<name>A0A9P6HW09_9PEZI</name>
<dbReference type="GeneID" id="62168415"/>
<dbReference type="OrthoDB" id="4851724at2759"/>
<dbReference type="RefSeq" id="XP_038739382.1">
    <property type="nucleotide sequence ID" value="XM_038895341.1"/>
</dbReference>
<keyword evidence="2" id="KW-1185">Reference proteome</keyword>
<accession>A0A9P6HW09</accession>
<dbReference type="AlphaFoldDB" id="A0A9P6HW09"/>
<organism evidence="1 2">
    <name type="scientific">Colletotrichum karsti</name>
    <dbReference type="NCBI Taxonomy" id="1095194"/>
    <lineage>
        <taxon>Eukaryota</taxon>
        <taxon>Fungi</taxon>
        <taxon>Dikarya</taxon>
        <taxon>Ascomycota</taxon>
        <taxon>Pezizomycotina</taxon>
        <taxon>Sordariomycetes</taxon>
        <taxon>Hypocreomycetidae</taxon>
        <taxon>Glomerellales</taxon>
        <taxon>Glomerellaceae</taxon>
        <taxon>Colletotrichum</taxon>
        <taxon>Colletotrichum boninense species complex</taxon>
    </lineage>
</organism>
<dbReference type="Proteomes" id="UP000781932">
    <property type="component" value="Unassembled WGS sequence"/>
</dbReference>
<proteinExistence type="predicted"/>
<reference evidence="1" key="2">
    <citation type="submission" date="2020-11" db="EMBL/GenBank/DDBJ databases">
        <title>Whole genome sequencing of Colletotrichum sp.</title>
        <authorList>
            <person name="Li H."/>
        </authorList>
    </citation>
    <scope>NUCLEOTIDE SEQUENCE</scope>
    <source>
        <strain evidence="1">CkLH20</strain>
    </source>
</reference>
<evidence type="ECO:0000313" key="1">
    <source>
        <dbReference type="EMBL" id="KAF9869921.1"/>
    </source>
</evidence>